<evidence type="ECO:0000256" key="2">
    <source>
        <dbReference type="ARBA" id="ARBA00023239"/>
    </source>
</evidence>
<accession>A0ABW4L7H3</accession>
<proteinExistence type="inferred from homology"/>
<dbReference type="Proteomes" id="UP001597277">
    <property type="component" value="Unassembled WGS sequence"/>
</dbReference>
<dbReference type="SUPFAM" id="SSF52096">
    <property type="entry name" value="ClpP/crotonase"/>
    <property type="match status" value="1"/>
</dbReference>
<dbReference type="PANTHER" id="PTHR11941">
    <property type="entry name" value="ENOYL-COA HYDRATASE-RELATED"/>
    <property type="match status" value="1"/>
</dbReference>
<dbReference type="InterPro" id="IPR001753">
    <property type="entry name" value="Enoyl-CoA_hydra/iso"/>
</dbReference>
<dbReference type="CDD" id="cd06558">
    <property type="entry name" value="crotonase-like"/>
    <property type="match status" value="1"/>
</dbReference>
<dbReference type="EMBL" id="JBHUEE010000005">
    <property type="protein sequence ID" value="MFD1718422.1"/>
    <property type="molecule type" value="Genomic_DNA"/>
</dbReference>
<dbReference type="InterPro" id="IPR029045">
    <property type="entry name" value="ClpP/crotonase-like_dom_sf"/>
</dbReference>
<protein>
    <submittedName>
        <fullName evidence="5">Enoyl-CoA hydratase</fullName>
    </submittedName>
</protein>
<dbReference type="Gene3D" id="3.90.226.10">
    <property type="entry name" value="2-enoyl-CoA Hydratase, Chain A, domain 1"/>
    <property type="match status" value="1"/>
</dbReference>
<dbReference type="RefSeq" id="WP_388006677.1">
    <property type="nucleotide sequence ID" value="NZ_JBHUEE010000005.1"/>
</dbReference>
<gene>
    <name evidence="5" type="ORF">ACFSE6_11285</name>
</gene>
<dbReference type="InterPro" id="IPR014748">
    <property type="entry name" value="Enoyl-CoA_hydra_C"/>
</dbReference>
<keyword evidence="2" id="KW-0456">Lyase</keyword>
<reference evidence="6" key="1">
    <citation type="journal article" date="2019" name="Int. J. Syst. Evol. Microbiol.">
        <title>The Global Catalogue of Microorganisms (GCM) 10K type strain sequencing project: providing services to taxonomists for standard genome sequencing and annotation.</title>
        <authorList>
            <consortium name="The Broad Institute Genomics Platform"/>
            <consortium name="The Broad Institute Genome Sequencing Center for Infectious Disease"/>
            <person name="Wu L."/>
            <person name="Ma J."/>
        </authorList>
    </citation>
    <scope>NUCLEOTIDE SEQUENCE [LARGE SCALE GENOMIC DNA]</scope>
    <source>
        <strain evidence="6">JCM 17130</strain>
    </source>
</reference>
<comment type="similarity">
    <text evidence="1">Belongs to the enoyl-CoA hydratase/isomerase family.</text>
</comment>
<dbReference type="NCBIfam" id="NF004796">
    <property type="entry name" value="PRK06144.1"/>
    <property type="match status" value="1"/>
</dbReference>
<evidence type="ECO:0000256" key="1">
    <source>
        <dbReference type="ARBA" id="ARBA00005254"/>
    </source>
</evidence>
<evidence type="ECO:0000313" key="6">
    <source>
        <dbReference type="Proteomes" id="UP001597277"/>
    </source>
</evidence>
<evidence type="ECO:0000313" key="5">
    <source>
        <dbReference type="EMBL" id="MFD1718422.1"/>
    </source>
</evidence>
<dbReference type="Pfam" id="PF00378">
    <property type="entry name" value="ECH_1"/>
    <property type="match status" value="1"/>
</dbReference>
<comment type="caution">
    <text evidence="5">The sequence shown here is derived from an EMBL/GenBank/DDBJ whole genome shotgun (WGS) entry which is preliminary data.</text>
</comment>
<dbReference type="Gene3D" id="1.10.12.10">
    <property type="entry name" value="Lyase 2-enoyl-coa Hydratase, Chain A, domain 2"/>
    <property type="match status" value="1"/>
</dbReference>
<name>A0ABW4L7H3_9MICO</name>
<comment type="catalytic activity">
    <reaction evidence="3">
        <text>a (3S)-3-hydroxyacyl-CoA = a (2E)-enoyl-CoA + H2O</text>
        <dbReference type="Rhea" id="RHEA:16105"/>
        <dbReference type="ChEBI" id="CHEBI:15377"/>
        <dbReference type="ChEBI" id="CHEBI:57318"/>
        <dbReference type="ChEBI" id="CHEBI:58856"/>
        <dbReference type="EC" id="4.2.1.17"/>
    </reaction>
</comment>
<sequence length="257" mass="27409">MSGEVDVARTDDILTLTIARPEKRNALTAAMYDTLEQACREAAADRGVRVVVLRGAGGAFAGGTDIGDLQQIRTGADGVAYEARMRAVQQALLDLRVPVIAVVDGVCVGGGLVLAALSDLVLATPAARFGSPIARTLGNTLSATSMARLQQCFGRRRTSEMLLTGRLVGAEEATHAGFVTRLCEADELESALEEMLAAIRSAAPLSLASFKELERRIDAALATVEVEDVYRQIYGSRDFREGVEAFLARRPADFEGH</sequence>
<evidence type="ECO:0000256" key="3">
    <source>
        <dbReference type="ARBA" id="ARBA00023709"/>
    </source>
</evidence>
<evidence type="ECO:0000256" key="4">
    <source>
        <dbReference type="ARBA" id="ARBA00023717"/>
    </source>
</evidence>
<keyword evidence="6" id="KW-1185">Reference proteome</keyword>
<organism evidence="5 6">
    <name type="scientific">Georgenia deserti</name>
    <dbReference type="NCBI Taxonomy" id="2093781"/>
    <lineage>
        <taxon>Bacteria</taxon>
        <taxon>Bacillati</taxon>
        <taxon>Actinomycetota</taxon>
        <taxon>Actinomycetes</taxon>
        <taxon>Micrococcales</taxon>
        <taxon>Bogoriellaceae</taxon>
        <taxon>Georgenia</taxon>
    </lineage>
</organism>
<dbReference type="PANTHER" id="PTHR11941:SF54">
    <property type="entry name" value="ENOYL-COA HYDRATASE, MITOCHONDRIAL"/>
    <property type="match status" value="1"/>
</dbReference>
<comment type="catalytic activity">
    <reaction evidence="4">
        <text>a 4-saturated-(3S)-3-hydroxyacyl-CoA = a (3E)-enoyl-CoA + H2O</text>
        <dbReference type="Rhea" id="RHEA:20724"/>
        <dbReference type="ChEBI" id="CHEBI:15377"/>
        <dbReference type="ChEBI" id="CHEBI:58521"/>
        <dbReference type="ChEBI" id="CHEBI:137480"/>
        <dbReference type="EC" id="4.2.1.17"/>
    </reaction>
</comment>